<protein>
    <submittedName>
        <fullName evidence="1">DUF932 domain-containing protein</fullName>
    </submittedName>
</protein>
<gene>
    <name evidence="1" type="ORF">ACFO5R_14165</name>
</gene>
<sequence>MQEQTYAFDDLDQLYETTDKLPQVERHEVYAHHEGEDVWEEIPYRDSLWTDDLRATGVVSSSKDFYNIIQYGDILETICDAIDRHQDSYDLGVTGTISLSPTAHKMSAKIGFTGDTTVYAADDDPIELGLQIQSGHSGFHAVKYDVGGMRQVCSNGMMAFDGRLHFEQTHSEPFQPSLAYNAVDSVVESPEIVENRIEEAQNQTFLNQDEALLVLLEKGLGEYLEQPVPDLLNSLHDEINDKDSPTLWETYNAATRALTHYSKDVPDYELDTGFEKAATLLENGYSKLPNANKLGKETVEDRADQFIEEQDETETYWNGEEESLRELMAEHQTRA</sequence>
<dbReference type="RefSeq" id="WP_250140243.1">
    <property type="nucleotide sequence ID" value="NZ_JALIQP010000002.1"/>
</dbReference>
<reference evidence="1 2" key="1">
    <citation type="journal article" date="2019" name="Int. J. Syst. Evol. Microbiol.">
        <title>The Global Catalogue of Microorganisms (GCM) 10K type strain sequencing project: providing services to taxonomists for standard genome sequencing and annotation.</title>
        <authorList>
            <consortium name="The Broad Institute Genomics Platform"/>
            <consortium name="The Broad Institute Genome Sequencing Center for Infectious Disease"/>
            <person name="Wu L."/>
            <person name="Ma J."/>
        </authorList>
    </citation>
    <scope>NUCLEOTIDE SEQUENCE [LARGE SCALE GENOMIC DNA]</scope>
    <source>
        <strain evidence="1 2">WLHS5</strain>
    </source>
</reference>
<dbReference type="Pfam" id="PF06067">
    <property type="entry name" value="DUF932"/>
    <property type="match status" value="1"/>
</dbReference>
<proteinExistence type="predicted"/>
<accession>A0ABD5PR94</accession>
<evidence type="ECO:0000313" key="1">
    <source>
        <dbReference type="EMBL" id="MFC4543070.1"/>
    </source>
</evidence>
<dbReference type="AlphaFoldDB" id="A0ABD5PR94"/>
<comment type="caution">
    <text evidence="1">The sequence shown here is derived from an EMBL/GenBank/DDBJ whole genome shotgun (WGS) entry which is preliminary data.</text>
</comment>
<dbReference type="EMBL" id="JBHSFA010000007">
    <property type="protein sequence ID" value="MFC4543070.1"/>
    <property type="molecule type" value="Genomic_DNA"/>
</dbReference>
<dbReference type="InterPro" id="IPR026325">
    <property type="entry name" value="DUF932"/>
</dbReference>
<organism evidence="1 2">
    <name type="scientific">Halosolutus amylolyticus</name>
    <dbReference type="NCBI Taxonomy" id="2932267"/>
    <lineage>
        <taxon>Archaea</taxon>
        <taxon>Methanobacteriati</taxon>
        <taxon>Methanobacteriota</taxon>
        <taxon>Stenosarchaea group</taxon>
        <taxon>Halobacteria</taxon>
        <taxon>Halobacteriales</taxon>
        <taxon>Natrialbaceae</taxon>
        <taxon>Halosolutus</taxon>
    </lineage>
</organism>
<dbReference type="Proteomes" id="UP001595898">
    <property type="component" value="Unassembled WGS sequence"/>
</dbReference>
<name>A0ABD5PR94_9EURY</name>
<evidence type="ECO:0000313" key="2">
    <source>
        <dbReference type="Proteomes" id="UP001595898"/>
    </source>
</evidence>
<keyword evidence="2" id="KW-1185">Reference proteome</keyword>